<feature type="coiled-coil region" evidence="1">
    <location>
        <begin position="1"/>
        <end position="28"/>
    </location>
</feature>
<evidence type="ECO:0000313" key="3">
    <source>
        <dbReference type="Proteomes" id="UP000293045"/>
    </source>
</evidence>
<comment type="caution">
    <text evidence="2">The sequence shown here is derived from an EMBL/GenBank/DDBJ whole genome shotgun (WGS) entry which is preliminary data.</text>
</comment>
<reference evidence="2 3" key="1">
    <citation type="submission" date="2017-12" db="EMBL/GenBank/DDBJ databases">
        <authorList>
            <person name="Pombert J.-F."/>
            <person name="Haag K.L."/>
            <person name="Ebert D."/>
        </authorList>
    </citation>
    <scope>NUCLEOTIDE SEQUENCE [LARGE SCALE GENOMIC DNA]</scope>
    <source>
        <strain evidence="2">IL-BN-2</strain>
    </source>
</reference>
<organism evidence="2 3">
    <name type="scientific">Hamiltosporidium magnivora</name>
    <dbReference type="NCBI Taxonomy" id="148818"/>
    <lineage>
        <taxon>Eukaryota</taxon>
        <taxon>Fungi</taxon>
        <taxon>Fungi incertae sedis</taxon>
        <taxon>Microsporidia</taxon>
        <taxon>Dubosqiidae</taxon>
        <taxon>Hamiltosporidium</taxon>
    </lineage>
</organism>
<evidence type="ECO:0000313" key="2">
    <source>
        <dbReference type="EMBL" id="TBT97750.1"/>
    </source>
</evidence>
<gene>
    <name evidence="2" type="ORF">CWI39_2774p0010</name>
</gene>
<dbReference type="EMBL" id="PIXR01002774">
    <property type="protein sequence ID" value="TBT97750.1"/>
    <property type="molecule type" value="Genomic_DNA"/>
</dbReference>
<sequence>MEKFNELLHEFEKEIKQLQIEENKFINDFYLIYENKNVKKISNSVFYNTINVIL</sequence>
<dbReference type="VEuPathDB" id="MicrosporidiaDB:CWI39_2774p0010"/>
<name>A0A4Q9KU25_9MICR</name>
<protein>
    <submittedName>
        <fullName evidence="2">Uncharacterized protein</fullName>
    </submittedName>
</protein>
<dbReference type="AlphaFoldDB" id="A0A4Q9KU25"/>
<dbReference type="Proteomes" id="UP000293045">
    <property type="component" value="Unassembled WGS sequence"/>
</dbReference>
<accession>A0A4Q9KU25</accession>
<proteinExistence type="predicted"/>
<evidence type="ECO:0000256" key="1">
    <source>
        <dbReference type="SAM" id="Coils"/>
    </source>
</evidence>
<keyword evidence="1" id="KW-0175">Coiled coil</keyword>